<sequence>MRIERLSLDFFGHFTGKVLDFGKAGQASDFHVIYGSNEAGKTTVMEAYLRLLYGFPHREPYGFQHQRQNLRISGLLDIGGETRLFTRLPSRSGNLRGEADAAIPETAIASHLGGLSLDDYRSLLCLDDDTIEKGGEDIASARGDIGRLLFSAAAGVADLNAVLEQARAEANGLYKKRASTTRVAELKRELSEVETNIRTLDVSANAWRKLKDALQAARDEEMQSRQARDELRAEQAQIAALRRALPELGEMDRLADEIADCADYPERIDINPEDLVTMRTDRGQADAELRRLLDELDEAEKARAALVIDADRLAVAEQLDDLDELRSRMQTAVLDLPRRERAHEEALSDMARIAQDLGAPEDCDVTALVTSPGEIAILEDLRDKMRDAAAAWETEQREITGLQTRIEQARKAHQSLLEAPPQMGLVDLLKRFDADALAPAVATATQAIASADTALEQVLDALSIGACTFSALPVCQADPLTAADTAQRHADLAEKLGRFDDRLERLDEDIAAVKAKTTRLSEDARIASDEVEQEARARRDALWQAHRETLTSESADSFAPAMKTVDDINAARLAHASELGELRKLLQDLADAEARATTTREQRDGLAEQARELESQVHGLCSQIGLPALSPSAFSDWVALYGKAITAERQRNRLAEHHRETLDRAERLRKALTPLVALETPTLDAALLAARRLAETERRYQDEVRTASDKTAALDEDLERRQGEQGVLEDAAERTAAAWKAKVHELFGETLSPGQLAAALGQLREIREHNEKRRQAERQVNTMQDDQRRFTEASGALGARFGIGESDPLDTFRRLRELAEQAQADKSQHEKLGTRLEDGATRRTELEAKLEDIDRKVVELGAVFPETVDTSTIDALRTAVGKGLDVIAKRERVAELERQILDDLSLRKVEEARQLLADETATTLEAKAKSLDTDLNLAEERMSTATVARANAERDLGSVTGGAEIAELVERRATLQIQIEEAVLDYLERDFGLRLAEDAIRRYRDRHRSDMMAATERAFAELTNNAYQKLLTQPDGAAEILLAVDASGTPKQIGDMSKGTRFQLYLALRAAAYEQMVAQGVQLPFFCDDVFETFDEDRTRAACRLMERIGRSGQAIYLTHHRHVVEIAKEVCDVQPVVHML</sequence>
<accession>A0A1H8N3B9</accession>
<dbReference type="Pfam" id="PF13514">
    <property type="entry name" value="AAA_27"/>
    <property type="match status" value="1"/>
</dbReference>
<feature type="coiled-coil region" evidence="1">
    <location>
        <begin position="489"/>
        <end position="523"/>
    </location>
</feature>
<dbReference type="SUPFAM" id="SSF52540">
    <property type="entry name" value="P-loop containing nucleoside triphosphate hydrolases"/>
    <property type="match status" value="1"/>
</dbReference>
<dbReference type="PANTHER" id="PTHR41259">
    <property type="entry name" value="DOUBLE-STRAND BREAK REPAIR RAD50 ATPASE, PUTATIVE-RELATED"/>
    <property type="match status" value="1"/>
</dbReference>
<dbReference type="PANTHER" id="PTHR41259:SF1">
    <property type="entry name" value="DOUBLE-STRAND BREAK REPAIR RAD50 ATPASE, PUTATIVE-RELATED"/>
    <property type="match status" value="1"/>
</dbReference>
<keyword evidence="1" id="KW-0175">Coiled coil</keyword>
<organism evidence="3 4">
    <name type="scientific">Paracoccus alcaliphilus</name>
    <dbReference type="NCBI Taxonomy" id="34002"/>
    <lineage>
        <taxon>Bacteria</taxon>
        <taxon>Pseudomonadati</taxon>
        <taxon>Pseudomonadota</taxon>
        <taxon>Alphaproteobacteria</taxon>
        <taxon>Rhodobacterales</taxon>
        <taxon>Paracoccaceae</taxon>
        <taxon>Paracoccus</taxon>
    </lineage>
</organism>
<evidence type="ECO:0000256" key="1">
    <source>
        <dbReference type="SAM" id="Coils"/>
    </source>
</evidence>
<feature type="coiled-coil region" evidence="1">
    <location>
        <begin position="575"/>
        <end position="616"/>
    </location>
</feature>
<feature type="coiled-coil region" evidence="1">
    <location>
        <begin position="921"/>
        <end position="985"/>
    </location>
</feature>
<feature type="coiled-coil region" evidence="1">
    <location>
        <begin position="759"/>
        <end position="856"/>
    </location>
</feature>
<feature type="coiled-coil region" evidence="1">
    <location>
        <begin position="282"/>
        <end position="309"/>
    </location>
</feature>
<proteinExistence type="predicted"/>
<dbReference type="Gene3D" id="3.40.50.300">
    <property type="entry name" value="P-loop containing nucleotide triphosphate hydrolases"/>
    <property type="match status" value="2"/>
</dbReference>
<evidence type="ECO:0000313" key="3">
    <source>
        <dbReference type="EMBL" id="SEO23963.1"/>
    </source>
</evidence>
<dbReference type="RefSeq" id="WP_090617092.1">
    <property type="nucleotide sequence ID" value="NZ_CP067124.1"/>
</dbReference>
<feature type="coiled-coil region" evidence="1">
    <location>
        <begin position="156"/>
        <end position="244"/>
    </location>
</feature>
<feature type="domain" description="YhaN AAA" evidence="2">
    <location>
        <begin position="1"/>
        <end position="207"/>
    </location>
</feature>
<dbReference type="InterPro" id="IPR027417">
    <property type="entry name" value="P-loop_NTPase"/>
</dbReference>
<dbReference type="Proteomes" id="UP000199054">
    <property type="component" value="Unassembled WGS sequence"/>
</dbReference>
<keyword evidence="4" id="KW-1185">Reference proteome</keyword>
<dbReference type="AlphaFoldDB" id="A0A1H8N3B9"/>
<protein>
    <submittedName>
        <fullName evidence="3">Uncharacterized protein YhaN</fullName>
    </submittedName>
</protein>
<name>A0A1H8N3B9_9RHOB</name>
<dbReference type="OrthoDB" id="9764467at2"/>
<reference evidence="3 4" key="1">
    <citation type="submission" date="2016-10" db="EMBL/GenBank/DDBJ databases">
        <authorList>
            <person name="de Groot N.N."/>
        </authorList>
    </citation>
    <scope>NUCLEOTIDE SEQUENCE [LARGE SCALE GENOMIC DNA]</scope>
    <source>
        <strain evidence="3 4">DSM 8512</strain>
    </source>
</reference>
<evidence type="ECO:0000259" key="2">
    <source>
        <dbReference type="Pfam" id="PF13514"/>
    </source>
</evidence>
<feature type="coiled-coil region" evidence="1">
    <location>
        <begin position="375"/>
        <end position="419"/>
    </location>
</feature>
<dbReference type="InterPro" id="IPR038734">
    <property type="entry name" value="YhaN_AAA"/>
</dbReference>
<gene>
    <name evidence="3" type="ORF">SAMN04489859_105017</name>
</gene>
<dbReference type="STRING" id="34002.SAMN04489859_105017"/>
<evidence type="ECO:0000313" key="4">
    <source>
        <dbReference type="Proteomes" id="UP000199054"/>
    </source>
</evidence>
<dbReference type="EMBL" id="FODE01000050">
    <property type="protein sequence ID" value="SEO23963.1"/>
    <property type="molecule type" value="Genomic_DNA"/>
</dbReference>